<dbReference type="Proteomes" id="UP000031890">
    <property type="component" value="Chromosome"/>
</dbReference>
<feature type="domain" description="Glyoxalase-like" evidence="1">
    <location>
        <begin position="6"/>
        <end position="174"/>
    </location>
</feature>
<organism evidence="2 3">
    <name type="scientific">Corynebacterium singulare</name>
    <dbReference type="NCBI Taxonomy" id="161899"/>
    <lineage>
        <taxon>Bacteria</taxon>
        <taxon>Bacillati</taxon>
        <taxon>Actinomycetota</taxon>
        <taxon>Actinomycetes</taxon>
        <taxon>Mycobacteriales</taxon>
        <taxon>Corynebacteriaceae</taxon>
        <taxon>Corynebacterium</taxon>
    </lineage>
</organism>
<proteinExistence type="predicted"/>
<dbReference type="STRING" id="161899.CSING_01205"/>
<evidence type="ECO:0000313" key="2">
    <source>
        <dbReference type="EMBL" id="AJI77803.1"/>
    </source>
</evidence>
<dbReference type="OrthoDB" id="3252514at2"/>
<dbReference type="Gene3D" id="3.10.180.10">
    <property type="entry name" value="2,3-Dihydroxybiphenyl 1,2-Dioxygenase, domain 1"/>
    <property type="match status" value="1"/>
</dbReference>
<dbReference type="AlphaFoldDB" id="A0A0B6ESN7"/>
<dbReference type="EMBL" id="CP010827">
    <property type="protein sequence ID" value="AJI77803.1"/>
    <property type="molecule type" value="Genomic_DNA"/>
</dbReference>
<dbReference type="Pfam" id="PF13468">
    <property type="entry name" value="Glyoxalase_3"/>
    <property type="match status" value="1"/>
</dbReference>
<dbReference type="KEGG" id="csx:CSING_01205"/>
<dbReference type="RefSeq" id="WP_014303369.1">
    <property type="nucleotide sequence ID" value="NZ_CP010827.1"/>
</dbReference>
<accession>A0A0B6ESN7</accession>
<name>A0A0B6ESN7_9CORY</name>
<reference evidence="2 3" key="1">
    <citation type="journal article" date="2015" name="Genome Announc.">
        <title>Complete Genome Sequence and Annotation of Corynebacterium singulare DSM 44357, Isolated from a Human Semen Specimen.</title>
        <authorList>
            <person name="Merten M."/>
            <person name="Brinkrolf K."/>
            <person name="Albersmeier A."/>
            <person name="Kutter Y."/>
            <person name="Ruckert C."/>
            <person name="Tauch A."/>
        </authorList>
    </citation>
    <scope>NUCLEOTIDE SEQUENCE [LARGE SCALE GENOMIC DNA]</scope>
    <source>
        <strain evidence="2">IBS B52218</strain>
    </source>
</reference>
<gene>
    <name evidence="2" type="ORF">CSING_01205</name>
</gene>
<dbReference type="InterPro" id="IPR029068">
    <property type="entry name" value="Glyas_Bleomycin-R_OHBP_Dase"/>
</dbReference>
<dbReference type="HOGENOM" id="CLU_107591_0_0_11"/>
<dbReference type="InterPro" id="IPR025870">
    <property type="entry name" value="Glyoxalase-like_dom"/>
</dbReference>
<protein>
    <submittedName>
        <fullName evidence="2">Glyoxalase-like domain</fullName>
    </submittedName>
</protein>
<sequence length="202" mass="22716">MANVGHIIYKADDLENSINYFRSRGFDVEPGQQKNAASALIYFCEGPYLEIRERADVPPFFRQLLHLTGNGKFVDSYDRFATMSQGYSRVVLEAQRKEFDHIKEIFDSHQTKSLTIPFSRKDPAGRRLACWCLSPDDWAIPLFVTPFAIDTHRSTPHPNGITHITDIDFAASEKTLSICKHVGVDGGLTCRSGTGTIDLEFA</sequence>
<evidence type="ECO:0000259" key="1">
    <source>
        <dbReference type="Pfam" id="PF13468"/>
    </source>
</evidence>
<evidence type="ECO:0000313" key="3">
    <source>
        <dbReference type="Proteomes" id="UP000031890"/>
    </source>
</evidence>